<dbReference type="InterPro" id="IPR017948">
    <property type="entry name" value="TGFb_CS"/>
</dbReference>
<reference evidence="8" key="1">
    <citation type="submission" date="2023-07" db="EMBL/GenBank/DDBJ databases">
        <authorList>
            <consortium name="CYATHOMIX"/>
        </authorList>
    </citation>
    <scope>NUCLEOTIDE SEQUENCE</scope>
    <source>
        <strain evidence="8">N/A</strain>
    </source>
</reference>
<dbReference type="Gene3D" id="2.10.90.10">
    <property type="entry name" value="Cystine-knot cytokines"/>
    <property type="match status" value="1"/>
</dbReference>
<dbReference type="GO" id="GO:0008083">
    <property type="term" value="F:growth factor activity"/>
    <property type="evidence" value="ECO:0007669"/>
    <property type="project" value="UniProtKB-KW"/>
</dbReference>
<comment type="subcellular location">
    <subcellularLocation>
        <location evidence="1">Secreted</location>
    </subcellularLocation>
</comment>
<organism evidence="8 9">
    <name type="scientific">Cylicocyclus nassatus</name>
    <name type="common">Nematode worm</name>
    <dbReference type="NCBI Taxonomy" id="53992"/>
    <lineage>
        <taxon>Eukaryota</taxon>
        <taxon>Metazoa</taxon>
        <taxon>Ecdysozoa</taxon>
        <taxon>Nematoda</taxon>
        <taxon>Chromadorea</taxon>
        <taxon>Rhabditida</taxon>
        <taxon>Rhabditina</taxon>
        <taxon>Rhabditomorpha</taxon>
        <taxon>Strongyloidea</taxon>
        <taxon>Strongylidae</taxon>
        <taxon>Cylicocyclus</taxon>
    </lineage>
</organism>
<evidence type="ECO:0000256" key="4">
    <source>
        <dbReference type="ARBA" id="ARBA00023030"/>
    </source>
</evidence>
<name>A0AA36HDM5_CYLNA</name>
<gene>
    <name evidence="8" type="ORF">CYNAS_LOCUS20789</name>
</gene>
<proteinExistence type="inferred from homology"/>
<sequence length="382" mass="43089">MEIALCSECSASSGEDEKFALIGSSRGDIYALGVRGLSIMKYIQSFGNTCTADAFRGPGHLDRCSYASGNSLQCLYRRSRVSSSYGARLPEAFRMQARQFEHQAPYAEFAAILRKMESEEKQDKEGLDLERTFILAVDFRWSGSLRTDRPLSCIRADEGKDSSEVYLSVDEELSDLAEVRISVRERRMHGQSDEIATKTVKIRKYVRVSIQISPEDLRRWWTADPVEGLVVEALLNDVNLAVHPQNTRRPAESMVLILQLHDPALKRSRRAASPVCTESMKENGCCLYDLVIDFAEFGWDFIIAPLRYNAYICRGDCTSTEPAVMVHNRIADNRLSTLAQVKHTTNCCHPTNYDPLKIVYLNQQNQMTVAKVEGMIARKCSC</sequence>
<dbReference type="SMART" id="SM00204">
    <property type="entry name" value="TGFB"/>
    <property type="match status" value="1"/>
</dbReference>
<evidence type="ECO:0000313" key="8">
    <source>
        <dbReference type="EMBL" id="CAJ0608806.1"/>
    </source>
</evidence>
<comment type="caution">
    <text evidence="8">The sequence shown here is derived from an EMBL/GenBank/DDBJ whole genome shotgun (WGS) entry which is preliminary data.</text>
</comment>
<dbReference type="PROSITE" id="PS00250">
    <property type="entry name" value="TGF_BETA_1"/>
    <property type="match status" value="1"/>
</dbReference>
<dbReference type="PANTHER" id="PTHR11848">
    <property type="entry name" value="TGF-BETA FAMILY"/>
    <property type="match status" value="1"/>
</dbReference>
<dbReference type="GO" id="GO:0005615">
    <property type="term" value="C:extracellular space"/>
    <property type="evidence" value="ECO:0007669"/>
    <property type="project" value="TreeGrafter"/>
</dbReference>
<evidence type="ECO:0000259" key="7">
    <source>
        <dbReference type="PROSITE" id="PS51362"/>
    </source>
</evidence>
<dbReference type="AlphaFoldDB" id="A0AA36HDM5"/>
<evidence type="ECO:0000256" key="2">
    <source>
        <dbReference type="ARBA" id="ARBA00006656"/>
    </source>
</evidence>
<dbReference type="SUPFAM" id="SSF57501">
    <property type="entry name" value="Cystine-knot cytokines"/>
    <property type="match status" value="1"/>
</dbReference>
<dbReference type="EMBL" id="CATQJL010000326">
    <property type="protein sequence ID" value="CAJ0608806.1"/>
    <property type="molecule type" value="Genomic_DNA"/>
</dbReference>
<keyword evidence="3" id="KW-0964">Secreted</keyword>
<evidence type="ECO:0000256" key="1">
    <source>
        <dbReference type="ARBA" id="ARBA00004613"/>
    </source>
</evidence>
<comment type="similarity">
    <text evidence="2 6">Belongs to the TGF-beta family.</text>
</comment>
<evidence type="ECO:0000256" key="6">
    <source>
        <dbReference type="RuleBase" id="RU000354"/>
    </source>
</evidence>
<dbReference type="PROSITE" id="PS51362">
    <property type="entry name" value="TGF_BETA_2"/>
    <property type="match status" value="1"/>
</dbReference>
<keyword evidence="4 6" id="KW-0339">Growth factor</keyword>
<evidence type="ECO:0000256" key="3">
    <source>
        <dbReference type="ARBA" id="ARBA00022525"/>
    </source>
</evidence>
<evidence type="ECO:0000313" key="9">
    <source>
        <dbReference type="Proteomes" id="UP001176961"/>
    </source>
</evidence>
<keyword evidence="9" id="KW-1185">Reference proteome</keyword>
<evidence type="ECO:0000256" key="5">
    <source>
        <dbReference type="ARBA" id="ARBA00023157"/>
    </source>
</evidence>
<dbReference type="GO" id="GO:0005125">
    <property type="term" value="F:cytokine activity"/>
    <property type="evidence" value="ECO:0007669"/>
    <property type="project" value="TreeGrafter"/>
</dbReference>
<dbReference type="PANTHER" id="PTHR11848:SF303">
    <property type="entry name" value="DAUER LARVA DEVELOPMENT REGULATORY GROWTH FACTOR DAF-7"/>
    <property type="match status" value="1"/>
</dbReference>
<feature type="domain" description="TGF-beta family profile" evidence="7">
    <location>
        <begin position="267"/>
        <end position="382"/>
    </location>
</feature>
<protein>
    <recommendedName>
        <fullName evidence="7">TGF-beta family profile domain-containing protein</fullName>
    </recommendedName>
</protein>
<dbReference type="Pfam" id="PF00019">
    <property type="entry name" value="TGF_beta"/>
    <property type="match status" value="1"/>
</dbReference>
<dbReference type="InterPro" id="IPR029034">
    <property type="entry name" value="Cystine-knot_cytokine"/>
</dbReference>
<accession>A0AA36HDM5</accession>
<keyword evidence="5" id="KW-1015">Disulfide bond</keyword>
<dbReference type="Proteomes" id="UP001176961">
    <property type="component" value="Unassembled WGS sequence"/>
</dbReference>
<dbReference type="InterPro" id="IPR001839">
    <property type="entry name" value="TGF-b_C"/>
</dbReference>
<dbReference type="InterPro" id="IPR015615">
    <property type="entry name" value="TGF-beta-rel"/>
</dbReference>
<dbReference type="CDD" id="cd19378">
    <property type="entry name" value="TGF_beta_DAF7"/>
    <property type="match status" value="1"/>
</dbReference>